<evidence type="ECO:0000313" key="2">
    <source>
        <dbReference type="Proteomes" id="UP000234323"/>
    </source>
</evidence>
<evidence type="ECO:0000313" key="1">
    <source>
        <dbReference type="EMBL" id="PKY47944.1"/>
    </source>
</evidence>
<dbReference type="AlphaFoldDB" id="A0A2I1GN27"/>
<name>A0A2I1GN27_9GLOM</name>
<organism evidence="1 2">
    <name type="scientific">Rhizophagus irregularis</name>
    <dbReference type="NCBI Taxonomy" id="588596"/>
    <lineage>
        <taxon>Eukaryota</taxon>
        <taxon>Fungi</taxon>
        <taxon>Fungi incertae sedis</taxon>
        <taxon>Mucoromycota</taxon>
        <taxon>Glomeromycotina</taxon>
        <taxon>Glomeromycetes</taxon>
        <taxon>Glomerales</taxon>
        <taxon>Glomeraceae</taxon>
        <taxon>Rhizophagus</taxon>
    </lineage>
</organism>
<dbReference type="EMBL" id="LLXI01000591">
    <property type="protein sequence ID" value="PKY47944.1"/>
    <property type="molecule type" value="Genomic_DNA"/>
</dbReference>
<gene>
    <name evidence="1" type="ORF">RhiirA4_421800</name>
</gene>
<sequence length="169" mass="20197">MERATNELLINEDFVKFLHNNTLYTNGSLYFKILDQAIKKHVDASQHKKHLFRAYLWDTFTSLLERFERELQQRPSPPITKTTQTSQPYFPIKQQQKVPIKKPSDDFWIRSRALLDAFFTTFWNLPTAQQIITFYDIPFSFYAYLERLTNHGFLDDFNGLNFGSTFTWH</sequence>
<reference evidence="1 2" key="1">
    <citation type="submission" date="2015-10" db="EMBL/GenBank/DDBJ databases">
        <title>Genome analyses suggest a sexual origin of heterokaryosis in a supposedly ancient asexual fungus.</title>
        <authorList>
            <person name="Ropars J."/>
            <person name="Sedzielewska K."/>
            <person name="Noel J."/>
            <person name="Charron P."/>
            <person name="Farinelli L."/>
            <person name="Marton T."/>
            <person name="Kruger M."/>
            <person name="Pelin A."/>
            <person name="Brachmann A."/>
            <person name="Corradi N."/>
        </authorList>
    </citation>
    <scope>NUCLEOTIDE SEQUENCE [LARGE SCALE GENOMIC DNA]</scope>
    <source>
        <strain evidence="1 2">A4</strain>
    </source>
</reference>
<accession>A0A2I1GN27</accession>
<proteinExistence type="predicted"/>
<keyword evidence="2" id="KW-1185">Reference proteome</keyword>
<dbReference type="Proteomes" id="UP000234323">
    <property type="component" value="Unassembled WGS sequence"/>
</dbReference>
<comment type="caution">
    <text evidence="1">The sequence shown here is derived from an EMBL/GenBank/DDBJ whole genome shotgun (WGS) entry which is preliminary data.</text>
</comment>
<protein>
    <submittedName>
        <fullName evidence="1">Uncharacterized protein</fullName>
    </submittedName>
</protein>